<dbReference type="CDD" id="cd20746">
    <property type="entry name" value="FIX_Ntox15_NUC_DUF4112_RhsA-like"/>
    <property type="match status" value="1"/>
</dbReference>
<name>A0ABT5KMH4_9BURK</name>
<gene>
    <name evidence="1" type="ORF">PRZ01_02365</name>
</gene>
<organism evidence="1 2">
    <name type="scientific">Roseateles koreensis</name>
    <dbReference type="NCBI Taxonomy" id="2987526"/>
    <lineage>
        <taxon>Bacteria</taxon>
        <taxon>Pseudomonadati</taxon>
        <taxon>Pseudomonadota</taxon>
        <taxon>Betaproteobacteria</taxon>
        <taxon>Burkholderiales</taxon>
        <taxon>Sphaerotilaceae</taxon>
        <taxon>Roseateles</taxon>
    </lineage>
</organism>
<sequence length="243" mass="26444">MLCLRDLIANAKKILEDARNSLAWVALVLTLIALFPVLGAPAKGVARIIFLYIRKFGGKVAPAVEAAMQPVLMFLRDPKVQRILGTAQIDKVLKTIATELRSLKGQLTAARVLAQLDELISAFKAMVAKLKVVLPQSQSAWLLQALSELERVRLLAEKPIQEAISPVQKILDEVAARLELEAAKPQAALHAPSNAKTVHSVPESLHGIDPRNLSNGKKGLFGEIISAFTWILRQRFDGGAVMA</sequence>
<comment type="caution">
    <text evidence="1">The sequence shown here is derived from an EMBL/GenBank/DDBJ whole genome shotgun (WGS) entry which is preliminary data.</text>
</comment>
<dbReference type="InterPro" id="IPR049802">
    <property type="entry name" value="RhsC-like_FIX"/>
</dbReference>
<evidence type="ECO:0000313" key="2">
    <source>
        <dbReference type="Proteomes" id="UP001219862"/>
    </source>
</evidence>
<proteinExistence type="predicted"/>
<reference evidence="1 2" key="1">
    <citation type="submission" date="2022-10" db="EMBL/GenBank/DDBJ databases">
        <title>paucibacter sp. hw8 Genome sequencing.</title>
        <authorList>
            <person name="Park S."/>
        </authorList>
    </citation>
    <scope>NUCLEOTIDE SEQUENCE [LARGE SCALE GENOMIC DNA]</scope>
    <source>
        <strain evidence="2">hw8</strain>
    </source>
</reference>
<evidence type="ECO:0000313" key="1">
    <source>
        <dbReference type="EMBL" id="MDC8784032.1"/>
    </source>
</evidence>
<protein>
    <submittedName>
        <fullName evidence="1">Uncharacterized protein</fullName>
    </submittedName>
</protein>
<dbReference type="Proteomes" id="UP001219862">
    <property type="component" value="Unassembled WGS sequence"/>
</dbReference>
<dbReference type="EMBL" id="JAQQXS010000002">
    <property type="protein sequence ID" value="MDC8784032.1"/>
    <property type="molecule type" value="Genomic_DNA"/>
</dbReference>
<keyword evidence="2" id="KW-1185">Reference proteome</keyword>
<accession>A0ABT5KMH4</accession>
<dbReference type="RefSeq" id="WP_273595152.1">
    <property type="nucleotide sequence ID" value="NZ_JAQQXS010000002.1"/>
</dbReference>